<evidence type="ECO:0000313" key="12">
    <source>
        <dbReference type="Proteomes" id="UP000570595"/>
    </source>
</evidence>
<dbReference type="Pfam" id="PF14622">
    <property type="entry name" value="Ribonucleas_3_3"/>
    <property type="match status" value="1"/>
</dbReference>
<dbReference type="SMART" id="SM00487">
    <property type="entry name" value="DEXDc"/>
    <property type="match status" value="1"/>
</dbReference>
<evidence type="ECO:0000313" key="10">
    <source>
        <dbReference type="EMBL" id="KAF4669351.1"/>
    </source>
</evidence>
<dbReference type="Gene3D" id="1.10.1520.10">
    <property type="entry name" value="Ribonuclease III domain"/>
    <property type="match status" value="2"/>
</dbReference>
<feature type="compositionally biased region" description="Polar residues" evidence="6">
    <location>
        <begin position="1349"/>
        <end position="1360"/>
    </location>
</feature>
<reference evidence="12 13" key="1">
    <citation type="submission" date="2020-04" db="EMBL/GenBank/DDBJ databases">
        <title>Perkinsus olseni comparative genomics.</title>
        <authorList>
            <person name="Bogema D.R."/>
        </authorList>
    </citation>
    <scope>NUCLEOTIDE SEQUENCE [LARGE SCALE GENOMIC DNA]</scope>
    <source>
        <strain evidence="10">ATCC PRA-179</strain>
        <strain evidence="11">ATCC PRA-31</strain>
    </source>
</reference>
<protein>
    <submittedName>
        <fullName evidence="10">Uncharacterized protein</fullName>
    </submittedName>
</protein>
<dbReference type="InterPro" id="IPR001650">
    <property type="entry name" value="Helicase_C-like"/>
</dbReference>
<dbReference type="SUPFAM" id="SSF69065">
    <property type="entry name" value="RNase III domain-like"/>
    <property type="match status" value="1"/>
</dbReference>
<dbReference type="InterPro" id="IPR000999">
    <property type="entry name" value="RNase_III_dom"/>
</dbReference>
<dbReference type="GO" id="GO:0004525">
    <property type="term" value="F:ribonuclease III activity"/>
    <property type="evidence" value="ECO:0007669"/>
    <property type="project" value="InterPro"/>
</dbReference>
<dbReference type="Proteomes" id="UP000570595">
    <property type="component" value="Unassembled WGS sequence"/>
</dbReference>
<keyword evidence="5" id="KW-0067">ATP-binding</keyword>
<dbReference type="Gene3D" id="3.40.50.300">
    <property type="entry name" value="P-loop containing nucleotide triphosphate hydrolases"/>
    <property type="match status" value="2"/>
</dbReference>
<dbReference type="GO" id="GO:0003676">
    <property type="term" value="F:nucleic acid binding"/>
    <property type="evidence" value="ECO:0007669"/>
    <property type="project" value="InterPro"/>
</dbReference>
<dbReference type="OrthoDB" id="444611at2759"/>
<dbReference type="InterPro" id="IPR005034">
    <property type="entry name" value="Dicer_dimerisation"/>
</dbReference>
<dbReference type="CDD" id="cd00593">
    <property type="entry name" value="RIBOc"/>
    <property type="match status" value="1"/>
</dbReference>
<evidence type="ECO:0000259" key="7">
    <source>
        <dbReference type="PROSITE" id="PS50142"/>
    </source>
</evidence>
<keyword evidence="1" id="KW-0677">Repeat</keyword>
<sequence>MELRSYQLEVLAKIREYKSTVAFMPTGSGKTLVAVWLLRERLALQLRNTADGQPKRICVFCAPNKVLCHQQAAYISSNIGDDQRCRVRVLTGETPAIDNWGSTEWRGVVSDFEVIVCVPEILRRVLASNFVDSAVIDTLIFDECHHCVSKKGVSSGHPYCQLAQLARGAEKYVGLTASPINCKKVDVQKNMQQLKTVLSLNGECEIVRPTATHAELKEYVHTPDPQLELHASASYSPNCGRFDDCELAGQRLHDLMCGAYKRVSWLEEYCAIRKSSRHIDANYTTVVGLVSANLMDLPHNEISYYCELIGQLGKVLHEGGSRAALHALTYICRTHDEILEDYALPELYNQAEAKIEPGRLKFRIKRLEEHIAQFPLWPGTMANAVRESLWEACQAVCVYSGLELVEVAGTADIPGVSLEDLKRYINGTFVPRLLGMAVDGDKLLKLHSVLQLDDLPHSKYSATIVFVGERLMARALAATLGLRHCVGGSGERVSKQTEALEWFKDTAEEACQPAVLIATSVCDEGVDVPICDCVVMWDVPPNVRSFIQRRGRARKIRPRKSELIVLVEASHDGVGRAEKALAGYKRQEAQMATLADCWEDVGSEDDDSDSEIDPRVVVGREGVRVSCRHAKGALHEFASSLTATDEFFTPTPMFFGEKRDEQFRCTVLLPSSVHPPIARWAMSRWHTTKARAIREASARQLGKLTMLPWATPQFKNMYAAGKADGVREELLPPADLLELAAHQLAERRPDVAPAMVKPAEGVTVMYAYRLRPQWHQAGIEVPERLARWKELTRKRVSTLEKLCILTPGPLPGRVIEAVKEIPISASGLGRSDARLGTVKVTLTPEGVEGAADGVIGVDGELMDKLWAFYRQIFVKVDGGTVADDWRECSADRPFYMMVPAGDGGVVDMAHILDAFYDDPRLLVEIGLTVAELARVQTSPLAQFLAAIPLHLVFEALTPKQCEMMIDSEKHEPLGCALLEMLASEYVWAEQFDEGDAALEGKLTEERQAYLVRDRVAHRGLLSAVSPAIQWRDKQFCSLPGYQRAEGAAQQAEVSERDRAMSFLNALRTSTTALVGVVFGEAGWRAGMNLLRHLELIDSDEVGQLVPHSAVGGQAEVEAMRLPLDIPVMVKNYLLRPPVTYDTLLVADGLNVPPIGGYEFRRHPWLLMEAFTHASVAAASPSYSNERLEWIGDAVLGPVVWSLLYEEGRATPSAFIDYTCNFHLSRVAVLKLEAHSRINVLSVPLQSAIGRYVRELYHDEQPVPKGPKALADCVEAVIGAIWLDAGGSAGEGWDAAEKFIKDNVFSLEVADRRAVPRSDPKDGGPESGTGGGRRKRRRRIPGLQADDTGRQTPSTSSSTPARNRVRPNPRDQARLMRDVLARLNEMGGVQELLRGLSNH</sequence>
<comment type="caution">
    <text evidence="10">The sequence shown here is derived from an EMBL/GenBank/DDBJ whole genome shotgun (WGS) entry which is preliminary data.</text>
</comment>
<evidence type="ECO:0000259" key="9">
    <source>
        <dbReference type="PROSITE" id="PS51194"/>
    </source>
</evidence>
<name>A0A7J6MEC9_PEROL</name>
<dbReference type="EMBL" id="JABANN010000027">
    <property type="protein sequence ID" value="KAF4674643.1"/>
    <property type="molecule type" value="Genomic_DNA"/>
</dbReference>
<feature type="domain" description="Helicase C-terminal" evidence="9">
    <location>
        <begin position="442"/>
        <end position="602"/>
    </location>
</feature>
<evidence type="ECO:0000313" key="13">
    <source>
        <dbReference type="Proteomes" id="UP000572268"/>
    </source>
</evidence>
<dbReference type="PROSITE" id="PS51192">
    <property type="entry name" value="HELICASE_ATP_BIND_1"/>
    <property type="match status" value="1"/>
</dbReference>
<dbReference type="InterPro" id="IPR036389">
    <property type="entry name" value="RNase_III_sf"/>
</dbReference>
<dbReference type="InterPro" id="IPR011545">
    <property type="entry name" value="DEAD/DEAH_box_helicase_dom"/>
</dbReference>
<dbReference type="Pfam" id="PF03368">
    <property type="entry name" value="Dicer_dimer"/>
    <property type="match status" value="1"/>
</dbReference>
<dbReference type="SMART" id="SM00535">
    <property type="entry name" value="RIBOc"/>
    <property type="match status" value="1"/>
</dbReference>
<dbReference type="GO" id="GO:0006396">
    <property type="term" value="P:RNA processing"/>
    <property type="evidence" value="ECO:0007669"/>
    <property type="project" value="InterPro"/>
</dbReference>
<evidence type="ECO:0000256" key="1">
    <source>
        <dbReference type="ARBA" id="ARBA00022737"/>
    </source>
</evidence>
<gene>
    <name evidence="11" type="ORF">FOL46_004430</name>
    <name evidence="10" type="ORF">FOZ61_004385</name>
</gene>
<dbReference type="Proteomes" id="UP000572268">
    <property type="component" value="Unassembled WGS sequence"/>
</dbReference>
<dbReference type="Pfam" id="PF00271">
    <property type="entry name" value="Helicase_C"/>
    <property type="match status" value="1"/>
</dbReference>
<evidence type="ECO:0000256" key="5">
    <source>
        <dbReference type="ARBA" id="ARBA00022840"/>
    </source>
</evidence>
<keyword evidence="3" id="KW-0378">Hydrolase</keyword>
<feature type="compositionally biased region" description="Basic and acidic residues" evidence="6">
    <location>
        <begin position="1310"/>
        <end position="1323"/>
    </location>
</feature>
<evidence type="ECO:0000256" key="6">
    <source>
        <dbReference type="SAM" id="MobiDB-lite"/>
    </source>
</evidence>
<dbReference type="PANTHER" id="PTHR14950">
    <property type="entry name" value="DICER-RELATED"/>
    <property type="match status" value="1"/>
</dbReference>
<dbReference type="PROSITE" id="PS50142">
    <property type="entry name" value="RNASE_3_2"/>
    <property type="match status" value="1"/>
</dbReference>
<evidence type="ECO:0000256" key="2">
    <source>
        <dbReference type="ARBA" id="ARBA00022741"/>
    </source>
</evidence>
<evidence type="ECO:0000259" key="8">
    <source>
        <dbReference type="PROSITE" id="PS51192"/>
    </source>
</evidence>
<dbReference type="EMBL" id="JABAHT010000025">
    <property type="protein sequence ID" value="KAF4669351.1"/>
    <property type="molecule type" value="Genomic_DNA"/>
</dbReference>
<accession>A0A7J6MEC9</accession>
<proteinExistence type="predicted"/>
<evidence type="ECO:0000256" key="3">
    <source>
        <dbReference type="ARBA" id="ARBA00022801"/>
    </source>
</evidence>
<dbReference type="GO" id="GO:0005524">
    <property type="term" value="F:ATP binding"/>
    <property type="evidence" value="ECO:0007669"/>
    <property type="project" value="UniProtKB-KW"/>
</dbReference>
<dbReference type="InterPro" id="IPR014001">
    <property type="entry name" value="Helicase_ATP-bd"/>
</dbReference>
<organism evidence="10 12">
    <name type="scientific">Perkinsus olseni</name>
    <name type="common">Perkinsus atlanticus</name>
    <dbReference type="NCBI Taxonomy" id="32597"/>
    <lineage>
        <taxon>Eukaryota</taxon>
        <taxon>Sar</taxon>
        <taxon>Alveolata</taxon>
        <taxon>Perkinsozoa</taxon>
        <taxon>Perkinsea</taxon>
        <taxon>Perkinsida</taxon>
        <taxon>Perkinsidae</taxon>
        <taxon>Perkinsus</taxon>
    </lineage>
</organism>
<dbReference type="SUPFAM" id="SSF52540">
    <property type="entry name" value="P-loop containing nucleoside triphosphate hydrolases"/>
    <property type="match status" value="1"/>
</dbReference>
<evidence type="ECO:0000313" key="11">
    <source>
        <dbReference type="EMBL" id="KAF4674643.1"/>
    </source>
</evidence>
<feature type="domain" description="RNase III" evidence="7">
    <location>
        <begin position="1156"/>
        <end position="1285"/>
    </location>
</feature>
<dbReference type="GO" id="GO:0031047">
    <property type="term" value="P:regulatory ncRNA-mediated gene silencing"/>
    <property type="evidence" value="ECO:0007669"/>
    <property type="project" value="UniProtKB-ARBA"/>
</dbReference>
<dbReference type="Pfam" id="PF00270">
    <property type="entry name" value="DEAD"/>
    <property type="match status" value="1"/>
</dbReference>
<feature type="region of interest" description="Disordered" evidence="6">
    <location>
        <begin position="1310"/>
        <end position="1371"/>
    </location>
</feature>
<feature type="domain" description="Helicase ATP-binding" evidence="8">
    <location>
        <begin position="11"/>
        <end position="197"/>
    </location>
</feature>
<dbReference type="GO" id="GO:0004386">
    <property type="term" value="F:helicase activity"/>
    <property type="evidence" value="ECO:0007669"/>
    <property type="project" value="UniProtKB-KW"/>
</dbReference>
<dbReference type="PROSITE" id="PS51194">
    <property type="entry name" value="HELICASE_CTER"/>
    <property type="match status" value="1"/>
</dbReference>
<dbReference type="PANTHER" id="PTHR14950:SF37">
    <property type="entry name" value="ENDORIBONUCLEASE DICER"/>
    <property type="match status" value="1"/>
</dbReference>
<dbReference type="SMART" id="SM00490">
    <property type="entry name" value="HELICc"/>
    <property type="match status" value="1"/>
</dbReference>
<keyword evidence="4" id="KW-0347">Helicase</keyword>
<evidence type="ECO:0000256" key="4">
    <source>
        <dbReference type="ARBA" id="ARBA00022806"/>
    </source>
</evidence>
<keyword evidence="2" id="KW-0547">Nucleotide-binding</keyword>
<dbReference type="InterPro" id="IPR027417">
    <property type="entry name" value="P-loop_NTPase"/>
</dbReference>